<name>A0A059B678_EUCGR</name>
<feature type="region of interest" description="Disordered" evidence="1">
    <location>
        <begin position="1"/>
        <end position="27"/>
    </location>
</feature>
<evidence type="ECO:0000313" key="2">
    <source>
        <dbReference type="EMBL" id="KCW61401.1"/>
    </source>
</evidence>
<protein>
    <recommendedName>
        <fullName evidence="3">Diacylglycerol O-acyltransferase 3, cytosolic</fullName>
    </recommendedName>
</protein>
<dbReference type="Gramene" id="KCW61401">
    <property type="protein sequence ID" value="KCW61401"/>
    <property type="gene ID" value="EUGRSUZ_H04131"/>
</dbReference>
<dbReference type="SUPFAM" id="SSF52833">
    <property type="entry name" value="Thioredoxin-like"/>
    <property type="match status" value="1"/>
</dbReference>
<dbReference type="KEGG" id="egr:104415303"/>
<dbReference type="AlphaFoldDB" id="A0A059B678"/>
<gene>
    <name evidence="2" type="ORF">EUGRSUZ_H04131</name>
</gene>
<reference evidence="2" key="1">
    <citation type="submission" date="2013-07" db="EMBL/GenBank/DDBJ databases">
        <title>The genome of Eucalyptus grandis.</title>
        <authorList>
            <person name="Schmutz J."/>
            <person name="Hayes R."/>
            <person name="Myburg A."/>
            <person name="Tuskan G."/>
            <person name="Grattapaglia D."/>
            <person name="Rokhsar D.S."/>
        </authorList>
    </citation>
    <scope>NUCLEOTIDE SEQUENCE</scope>
    <source>
        <tissue evidence="2">Leaf extractions</tissue>
    </source>
</reference>
<proteinExistence type="predicted"/>
<organism evidence="2">
    <name type="scientific">Eucalyptus grandis</name>
    <name type="common">Flooded gum</name>
    <dbReference type="NCBI Taxonomy" id="71139"/>
    <lineage>
        <taxon>Eukaryota</taxon>
        <taxon>Viridiplantae</taxon>
        <taxon>Streptophyta</taxon>
        <taxon>Embryophyta</taxon>
        <taxon>Tracheophyta</taxon>
        <taxon>Spermatophyta</taxon>
        <taxon>Magnoliopsida</taxon>
        <taxon>eudicotyledons</taxon>
        <taxon>Gunneridae</taxon>
        <taxon>Pentapetalae</taxon>
        <taxon>rosids</taxon>
        <taxon>malvids</taxon>
        <taxon>Myrtales</taxon>
        <taxon>Myrtaceae</taxon>
        <taxon>Myrtoideae</taxon>
        <taxon>Eucalypteae</taxon>
        <taxon>Eucalyptus</taxon>
    </lineage>
</organism>
<feature type="region of interest" description="Disordered" evidence="1">
    <location>
        <begin position="159"/>
        <end position="186"/>
    </location>
</feature>
<dbReference type="OMA" id="NDHESSC"/>
<dbReference type="EMBL" id="KK198760">
    <property type="protein sequence ID" value="KCW61401.1"/>
    <property type="molecule type" value="Genomic_DNA"/>
</dbReference>
<dbReference type="Gene3D" id="3.40.30.10">
    <property type="entry name" value="Glutaredoxin"/>
    <property type="match status" value="1"/>
</dbReference>
<dbReference type="FunCoup" id="A0A059B678">
    <property type="interactions" value="150"/>
</dbReference>
<dbReference type="InParanoid" id="A0A059B678"/>
<evidence type="ECO:0008006" key="3">
    <source>
        <dbReference type="Google" id="ProtNLM"/>
    </source>
</evidence>
<sequence length="339" mass="36192">MESLSAAASRRFPRFSGAGIDPRRGNPIGQVRVCGGAGREGCAGSRAPRGALRSEFGDDGHVRYYGGEPRIGWNGEGRKEGGKAEIKKRLKMSRGLRKEEDFSEFCRMERHGGGGEVVEGREKPISEAAEVLLKQLEELKSEEKELKRKIKEQKAKLKAERKKVMMDSESSSCSSSSSESSDSECGEVIDMGRLRTEVLAKEEDNDAGTLEFPNGVLYRKATTSSPSNVAASGVVVTKRIEVCMGKKCGNSGGPALLEAFKNAVGVVEGAVVECKCLGKCRDGPNVRVSNSLGENPAPEADDSVRIPANPLLIGVSLEDVDAIVAKYLGKDGDLGLNAA</sequence>
<feature type="compositionally biased region" description="Low complexity" evidence="1">
    <location>
        <begin position="167"/>
        <end position="180"/>
    </location>
</feature>
<dbReference type="OrthoDB" id="913780at2759"/>
<accession>A0A059B678</accession>
<dbReference type="eggNOG" id="ENOG502RS12">
    <property type="taxonomic scope" value="Eukaryota"/>
</dbReference>
<dbReference type="InterPro" id="IPR036249">
    <property type="entry name" value="Thioredoxin-like_sf"/>
</dbReference>
<dbReference type="STRING" id="71139.A0A059B678"/>
<dbReference type="CDD" id="cd02980">
    <property type="entry name" value="TRX_Fd_family"/>
    <property type="match status" value="1"/>
</dbReference>
<evidence type="ECO:0000256" key="1">
    <source>
        <dbReference type="SAM" id="MobiDB-lite"/>
    </source>
</evidence>